<keyword evidence="2" id="KW-1003">Cell membrane</keyword>
<dbReference type="EMBL" id="JBHTJA010000007">
    <property type="protein sequence ID" value="MFD0899965.1"/>
    <property type="molecule type" value="Genomic_DNA"/>
</dbReference>
<evidence type="ECO:0000256" key="4">
    <source>
        <dbReference type="ARBA" id="ARBA00022989"/>
    </source>
</evidence>
<dbReference type="RefSeq" id="WP_378296875.1">
    <property type="nucleotide sequence ID" value="NZ_JBHTJA010000007.1"/>
</dbReference>
<dbReference type="Proteomes" id="UP001596972">
    <property type="component" value="Unassembled WGS sequence"/>
</dbReference>
<dbReference type="PIRSF" id="PIRSF006324">
    <property type="entry name" value="LeuE"/>
    <property type="match status" value="1"/>
</dbReference>
<reference evidence="8" key="1">
    <citation type="journal article" date="2019" name="Int. J. Syst. Evol. Microbiol.">
        <title>The Global Catalogue of Microorganisms (GCM) 10K type strain sequencing project: providing services to taxonomists for standard genome sequencing and annotation.</title>
        <authorList>
            <consortium name="The Broad Institute Genomics Platform"/>
            <consortium name="The Broad Institute Genome Sequencing Center for Infectious Disease"/>
            <person name="Wu L."/>
            <person name="Ma J."/>
        </authorList>
    </citation>
    <scope>NUCLEOTIDE SEQUENCE [LARGE SCALE GENOMIC DNA]</scope>
    <source>
        <strain evidence="8">JCM 31202</strain>
    </source>
</reference>
<dbReference type="PANTHER" id="PTHR30086:SF20">
    <property type="entry name" value="ARGININE EXPORTER PROTEIN ARGO-RELATED"/>
    <property type="match status" value="1"/>
</dbReference>
<comment type="caution">
    <text evidence="7">The sequence shown here is derived from an EMBL/GenBank/DDBJ whole genome shotgun (WGS) entry which is preliminary data.</text>
</comment>
<proteinExistence type="predicted"/>
<evidence type="ECO:0000256" key="3">
    <source>
        <dbReference type="ARBA" id="ARBA00022692"/>
    </source>
</evidence>
<keyword evidence="3 6" id="KW-0812">Transmembrane</keyword>
<sequence length="206" mass="21135">MLSACLAFAAVAALVTITPGLDTMLVLRTTVAGGRRTGLLAAAGIASGLLCWGAASAAGLTALLAASRFAFDVLRIAGACYLVWLGGQALWRARRKAGAGGDAPEPDLSGAAAYRTGLVTNLLNPKIGVFYMSLLPQFLPAGAPVFGTSMLFAVIHIAEGLAWCALLVCAAGAARRTLARPSVKRRLQQVTGIAFIGFGLRLAAEH</sequence>
<feature type="transmembrane region" description="Helical" evidence="6">
    <location>
        <begin position="39"/>
        <end position="66"/>
    </location>
</feature>
<evidence type="ECO:0000256" key="5">
    <source>
        <dbReference type="ARBA" id="ARBA00023136"/>
    </source>
</evidence>
<evidence type="ECO:0000313" key="8">
    <source>
        <dbReference type="Proteomes" id="UP001596972"/>
    </source>
</evidence>
<accession>A0ABW3EJS2</accession>
<comment type="subcellular location">
    <subcellularLocation>
        <location evidence="1">Cell membrane</location>
        <topology evidence="1">Multi-pass membrane protein</topology>
    </subcellularLocation>
</comment>
<dbReference type="PANTHER" id="PTHR30086">
    <property type="entry name" value="ARGININE EXPORTER PROTEIN ARGO"/>
    <property type="match status" value="1"/>
</dbReference>
<organism evidence="7 8">
    <name type="scientific">Actinomadura sediminis</name>
    <dbReference type="NCBI Taxonomy" id="1038904"/>
    <lineage>
        <taxon>Bacteria</taxon>
        <taxon>Bacillati</taxon>
        <taxon>Actinomycetota</taxon>
        <taxon>Actinomycetes</taxon>
        <taxon>Streptosporangiales</taxon>
        <taxon>Thermomonosporaceae</taxon>
        <taxon>Actinomadura</taxon>
    </lineage>
</organism>
<dbReference type="InterPro" id="IPR001123">
    <property type="entry name" value="LeuE-type"/>
</dbReference>
<evidence type="ECO:0000256" key="1">
    <source>
        <dbReference type="ARBA" id="ARBA00004651"/>
    </source>
</evidence>
<keyword evidence="5 6" id="KW-0472">Membrane</keyword>
<feature type="transmembrane region" description="Helical" evidence="6">
    <location>
        <begin position="73"/>
        <end position="91"/>
    </location>
</feature>
<evidence type="ECO:0000256" key="6">
    <source>
        <dbReference type="SAM" id="Phobius"/>
    </source>
</evidence>
<name>A0ABW3EJS2_9ACTN</name>
<evidence type="ECO:0000313" key="7">
    <source>
        <dbReference type="EMBL" id="MFD0899965.1"/>
    </source>
</evidence>
<feature type="transmembrane region" description="Helical" evidence="6">
    <location>
        <begin position="150"/>
        <end position="174"/>
    </location>
</feature>
<keyword evidence="4 6" id="KW-1133">Transmembrane helix</keyword>
<gene>
    <name evidence="7" type="ORF">ACFQ11_06145</name>
</gene>
<keyword evidence="8" id="KW-1185">Reference proteome</keyword>
<evidence type="ECO:0000256" key="2">
    <source>
        <dbReference type="ARBA" id="ARBA00022475"/>
    </source>
</evidence>
<protein>
    <submittedName>
        <fullName evidence="7">LysE family translocator</fullName>
    </submittedName>
</protein>
<dbReference type="Pfam" id="PF01810">
    <property type="entry name" value="LysE"/>
    <property type="match status" value="1"/>
</dbReference>